<keyword evidence="12" id="KW-1185">Reference proteome</keyword>
<dbReference type="Pfam" id="PF16916">
    <property type="entry name" value="ZT_dimer"/>
    <property type="match status" value="1"/>
</dbReference>
<comment type="subcellular location">
    <subcellularLocation>
        <location evidence="1">Membrane</location>
        <topology evidence="1">Multi-pass membrane protein</topology>
    </subcellularLocation>
</comment>
<dbReference type="InterPro" id="IPR027470">
    <property type="entry name" value="Cation_efflux_CTD"/>
</dbReference>
<dbReference type="GO" id="GO:0016020">
    <property type="term" value="C:membrane"/>
    <property type="evidence" value="ECO:0007669"/>
    <property type="project" value="UniProtKB-SubCell"/>
</dbReference>
<dbReference type="Proteomes" id="UP000835052">
    <property type="component" value="Unassembled WGS sequence"/>
</dbReference>
<feature type="transmembrane region" description="Helical" evidence="8">
    <location>
        <begin position="131"/>
        <end position="150"/>
    </location>
</feature>
<feature type="domain" description="Cation efflux protein transmembrane" evidence="9">
    <location>
        <begin position="63"/>
        <end position="253"/>
    </location>
</feature>
<dbReference type="EMBL" id="CAJGYM010000009">
    <property type="protein sequence ID" value="CAD6188891.1"/>
    <property type="molecule type" value="Genomic_DNA"/>
</dbReference>
<evidence type="ECO:0000256" key="3">
    <source>
        <dbReference type="ARBA" id="ARBA00022448"/>
    </source>
</evidence>
<evidence type="ECO:0000313" key="12">
    <source>
        <dbReference type="Proteomes" id="UP000835052"/>
    </source>
</evidence>
<dbReference type="NCBIfam" id="TIGR01297">
    <property type="entry name" value="CDF"/>
    <property type="match status" value="1"/>
</dbReference>
<keyword evidence="5 8" id="KW-1133">Transmembrane helix</keyword>
<dbReference type="AlphaFoldDB" id="A0A8S1H001"/>
<evidence type="ECO:0000256" key="5">
    <source>
        <dbReference type="ARBA" id="ARBA00022989"/>
    </source>
</evidence>
<dbReference type="OrthoDB" id="78296at2759"/>
<proteinExistence type="inferred from homology"/>
<evidence type="ECO:0000256" key="8">
    <source>
        <dbReference type="SAM" id="Phobius"/>
    </source>
</evidence>
<name>A0A8S1H001_9PELO</name>
<dbReference type="SUPFAM" id="SSF160240">
    <property type="entry name" value="Cation efflux protein cytoplasmic domain-like"/>
    <property type="match status" value="1"/>
</dbReference>
<dbReference type="InterPro" id="IPR027469">
    <property type="entry name" value="Cation_efflux_TMD_sf"/>
</dbReference>
<dbReference type="Gene3D" id="3.30.70.1350">
    <property type="entry name" value="Cation efflux protein, cytoplasmic domain"/>
    <property type="match status" value="1"/>
</dbReference>
<gene>
    <name evidence="11" type="ORF">CAUJ_LOCUS4810</name>
</gene>
<keyword evidence="4 8" id="KW-0812">Transmembrane</keyword>
<evidence type="ECO:0000256" key="4">
    <source>
        <dbReference type="ARBA" id="ARBA00022692"/>
    </source>
</evidence>
<evidence type="ECO:0000256" key="6">
    <source>
        <dbReference type="ARBA" id="ARBA00023136"/>
    </source>
</evidence>
<comment type="caution">
    <text evidence="11">The sequence shown here is derived from an EMBL/GenBank/DDBJ whole genome shotgun (WGS) entry which is preliminary data.</text>
</comment>
<keyword evidence="3" id="KW-0813">Transport</keyword>
<sequence>MLDEKSPLLPVSKKPSKKSQKYYRDQNELLRLYEEDKEHMKISRKLRNERELQTTKGDNILSKIVMAFNVFLLFAKMAATVMTEGSSLAVISTTVDSLVDITSGIAVWYATYAIMHTDTIKYPRGRPNLEAVSIIFVGVVMGMANTYIVSESIMAVFNDKPPPKITVSSLSIILATIIIKAILWAICVRKGTPSSKVLSIDQKNDVFTNIVAIIGAVLAKVWTKKADPITAALICGYIAVSWFILVIKQLPQLAGIKSSDTEYSRVAKILIEHSDKIRCIDTLLMYHTGPKVRVEAHVVLDPEMRSKEVHDDIVEPLKTKIERLPFIDRAFIHADYECDGYD</sequence>
<dbReference type="PANTHER" id="PTHR43840">
    <property type="entry name" value="MITOCHONDRIAL METAL TRANSPORTER 1-RELATED"/>
    <property type="match status" value="1"/>
</dbReference>
<keyword evidence="6 8" id="KW-0472">Membrane</keyword>
<feature type="transmembrane region" description="Helical" evidence="8">
    <location>
        <begin position="165"/>
        <end position="186"/>
    </location>
</feature>
<evidence type="ECO:0000256" key="7">
    <source>
        <dbReference type="SAM" id="MobiDB-lite"/>
    </source>
</evidence>
<feature type="transmembrane region" description="Helical" evidence="8">
    <location>
        <begin position="88"/>
        <end position="110"/>
    </location>
</feature>
<comment type="similarity">
    <text evidence="2">Belongs to the cation diffusion facilitator (CDF) transporter (TC 2.A.4) family. SLC30A subfamily.</text>
</comment>
<protein>
    <recommendedName>
        <fullName evidence="13">Cation efflux protein cytoplasmic domain-containing protein</fullName>
    </recommendedName>
</protein>
<evidence type="ECO:0000259" key="9">
    <source>
        <dbReference type="Pfam" id="PF01545"/>
    </source>
</evidence>
<evidence type="ECO:0000256" key="1">
    <source>
        <dbReference type="ARBA" id="ARBA00004141"/>
    </source>
</evidence>
<evidence type="ECO:0000259" key="10">
    <source>
        <dbReference type="Pfam" id="PF16916"/>
    </source>
</evidence>
<dbReference type="InterPro" id="IPR002524">
    <property type="entry name" value="Cation_efflux"/>
</dbReference>
<dbReference type="GO" id="GO:0008324">
    <property type="term" value="F:monoatomic cation transmembrane transporter activity"/>
    <property type="evidence" value="ECO:0007669"/>
    <property type="project" value="InterPro"/>
</dbReference>
<feature type="transmembrane region" description="Helical" evidence="8">
    <location>
        <begin position="206"/>
        <end position="223"/>
    </location>
</feature>
<dbReference type="InterPro" id="IPR036837">
    <property type="entry name" value="Cation_efflux_CTD_sf"/>
</dbReference>
<dbReference type="SUPFAM" id="SSF161111">
    <property type="entry name" value="Cation efflux protein transmembrane domain-like"/>
    <property type="match status" value="1"/>
</dbReference>
<dbReference type="InterPro" id="IPR058533">
    <property type="entry name" value="Cation_efflux_TM"/>
</dbReference>
<reference evidence="11" key="1">
    <citation type="submission" date="2020-10" db="EMBL/GenBank/DDBJ databases">
        <authorList>
            <person name="Kikuchi T."/>
        </authorList>
    </citation>
    <scope>NUCLEOTIDE SEQUENCE</scope>
    <source>
        <strain evidence="11">NKZ352</strain>
    </source>
</reference>
<dbReference type="InterPro" id="IPR050291">
    <property type="entry name" value="CDF_Transporter"/>
</dbReference>
<feature type="domain" description="Cation efflux protein cytoplasmic" evidence="10">
    <location>
        <begin position="260"/>
        <end position="335"/>
    </location>
</feature>
<dbReference type="PANTHER" id="PTHR43840:SF17">
    <property type="entry name" value="CATION EFFLUX PROTEIN CYTOPLASMIC DOMAIN-CONTAINING PROTEIN"/>
    <property type="match status" value="1"/>
</dbReference>
<accession>A0A8S1H001</accession>
<feature type="region of interest" description="Disordered" evidence="7">
    <location>
        <begin position="1"/>
        <end position="22"/>
    </location>
</feature>
<organism evidence="11 12">
    <name type="scientific">Caenorhabditis auriculariae</name>
    <dbReference type="NCBI Taxonomy" id="2777116"/>
    <lineage>
        <taxon>Eukaryota</taxon>
        <taxon>Metazoa</taxon>
        <taxon>Ecdysozoa</taxon>
        <taxon>Nematoda</taxon>
        <taxon>Chromadorea</taxon>
        <taxon>Rhabditida</taxon>
        <taxon>Rhabditina</taxon>
        <taxon>Rhabditomorpha</taxon>
        <taxon>Rhabditoidea</taxon>
        <taxon>Rhabditidae</taxon>
        <taxon>Peloderinae</taxon>
        <taxon>Caenorhabditis</taxon>
    </lineage>
</organism>
<dbReference type="Gene3D" id="1.20.1510.10">
    <property type="entry name" value="Cation efflux protein transmembrane domain"/>
    <property type="match status" value="1"/>
</dbReference>
<feature type="transmembrane region" description="Helical" evidence="8">
    <location>
        <begin position="60"/>
        <end position="82"/>
    </location>
</feature>
<evidence type="ECO:0000313" key="11">
    <source>
        <dbReference type="EMBL" id="CAD6188891.1"/>
    </source>
</evidence>
<dbReference type="Pfam" id="PF01545">
    <property type="entry name" value="Cation_efflux"/>
    <property type="match status" value="1"/>
</dbReference>
<evidence type="ECO:0000256" key="2">
    <source>
        <dbReference type="ARBA" id="ARBA00008873"/>
    </source>
</evidence>
<evidence type="ECO:0008006" key="13">
    <source>
        <dbReference type="Google" id="ProtNLM"/>
    </source>
</evidence>
<feature type="transmembrane region" description="Helical" evidence="8">
    <location>
        <begin position="229"/>
        <end position="247"/>
    </location>
</feature>